<keyword evidence="1" id="KW-0472">Membrane</keyword>
<dbReference type="AlphaFoldDB" id="A0A2Z4RTI4"/>
<sequence length="395" mass="41961">MPVSNYPTAGETDRHVLGRANDFIEHGTLPEESITEDFFARAAQLNAVDTEQSRESRMRTLLEAGLELLEKARDPAINLLNVTARTGLVVTLTTVLRQLVSYYVEKAIREGDSSDATRAWAVAAITMIGPAVSLMGAIRDECSGTSTVQTRLGRVCMASITLGALLLSHLTGASKNMLTAVISTNVYTVARDVANAFFPLQDNAGAPSTLSTGVTTAAYGTVQFALEQLNALMPLSGAGRYAAELGYSLGADVIQGTLNAVGAITDDFIFILCRSWSLLSPSTGLALTPPDPESLQRSVLEVRAGARVPSREQLANALLNVNASRTSAFQALNHALGAAGVMLALSDLDEGTQGHLLVLGLATVLMLIYFPFIWTCSQRVERVNEPAPLSENPAP</sequence>
<evidence type="ECO:0000313" key="3">
    <source>
        <dbReference type="Proteomes" id="UP000250299"/>
    </source>
</evidence>
<keyword evidence="1" id="KW-0812">Transmembrane</keyword>
<evidence type="ECO:0000256" key="1">
    <source>
        <dbReference type="SAM" id="Phobius"/>
    </source>
</evidence>
<feature type="transmembrane region" description="Helical" evidence="1">
    <location>
        <begin position="356"/>
        <end position="374"/>
    </location>
</feature>
<keyword evidence="1" id="KW-1133">Transmembrane helix</keyword>
<name>A0A2Z4RTI4_PSEPU</name>
<proteinExistence type="predicted"/>
<evidence type="ECO:0000313" key="2">
    <source>
        <dbReference type="EMBL" id="AWY44493.1"/>
    </source>
</evidence>
<gene>
    <name evidence="2" type="ORF">DKY63_28260</name>
</gene>
<dbReference type="EMBL" id="CP029693">
    <property type="protein sequence ID" value="AWY44493.1"/>
    <property type="molecule type" value="Genomic_DNA"/>
</dbReference>
<dbReference type="OrthoDB" id="7030552at2"/>
<accession>A0A2Z4RTI4</accession>
<protein>
    <submittedName>
        <fullName evidence="2">Uncharacterized protein</fullName>
    </submittedName>
</protein>
<reference evidence="2 3" key="1">
    <citation type="submission" date="2018-05" db="EMBL/GenBank/DDBJ databases">
        <title>Whole genome sequence of Pseudomonas putida JBC17.</title>
        <authorList>
            <person name="Lee Y.H."/>
            <person name="David K."/>
        </authorList>
    </citation>
    <scope>NUCLEOTIDE SEQUENCE [LARGE SCALE GENOMIC DNA]</scope>
    <source>
        <strain evidence="2 3">JBC17</strain>
    </source>
</reference>
<dbReference type="Proteomes" id="UP000250299">
    <property type="component" value="Chromosome"/>
</dbReference>
<organism evidence="2 3">
    <name type="scientific">Pseudomonas putida</name>
    <name type="common">Arthrobacter siderocapsulatus</name>
    <dbReference type="NCBI Taxonomy" id="303"/>
    <lineage>
        <taxon>Bacteria</taxon>
        <taxon>Pseudomonadati</taxon>
        <taxon>Pseudomonadota</taxon>
        <taxon>Gammaproteobacteria</taxon>
        <taxon>Pseudomonadales</taxon>
        <taxon>Pseudomonadaceae</taxon>
        <taxon>Pseudomonas</taxon>
    </lineage>
</organism>